<dbReference type="EMBL" id="SMDR01000001">
    <property type="protein sequence ID" value="TNJ34324.1"/>
    <property type="molecule type" value="Genomic_DNA"/>
</dbReference>
<evidence type="ECO:0000259" key="2">
    <source>
        <dbReference type="Pfam" id="PF00857"/>
    </source>
</evidence>
<evidence type="ECO:0000256" key="1">
    <source>
        <dbReference type="SAM" id="SignalP"/>
    </source>
</evidence>
<feature type="signal peptide" evidence="1">
    <location>
        <begin position="1"/>
        <end position="26"/>
    </location>
</feature>
<dbReference type="Proteomes" id="UP000305760">
    <property type="component" value="Unassembled WGS sequence"/>
</dbReference>
<sequence>MSGAMFSRRQVVTAALAAAVSGAVFAQSTGAPSVGSSAYPSQRRSPQGAVWNHDEVALLLIDYQPEMFANIRSETGPELIELNTRFLIRVAKALDIPVVLSTVGVEMGVNEPTRESIAAELPGAVVIDRSSMNSWEDKPFVDAVRATGRKRLVFGALYTEICLAFPVVDALKEGYEVTIVADAVGGMSQTAHATAIDRMTHAGAIPNTALALSTEFFRDWKSAEAEKMRPLIVWYLGEVAKLGTRR</sequence>
<dbReference type="Pfam" id="PF00857">
    <property type="entry name" value="Isochorismatase"/>
    <property type="match status" value="1"/>
</dbReference>
<proteinExistence type="predicted"/>
<feature type="domain" description="Isochorismatase-like" evidence="2">
    <location>
        <begin position="57"/>
        <end position="206"/>
    </location>
</feature>
<name>A0A5C4RTM7_9GAMM</name>
<evidence type="ECO:0000313" key="4">
    <source>
        <dbReference type="Proteomes" id="UP000305760"/>
    </source>
</evidence>
<dbReference type="AlphaFoldDB" id="A0A5C4RTM7"/>
<dbReference type="SUPFAM" id="SSF52499">
    <property type="entry name" value="Isochorismatase-like hydrolases"/>
    <property type="match status" value="1"/>
</dbReference>
<dbReference type="PANTHER" id="PTHR43559">
    <property type="entry name" value="HYDROLASE YCAC-RELATED"/>
    <property type="match status" value="1"/>
</dbReference>
<reference evidence="3 4" key="1">
    <citation type="submission" date="2019-03" db="EMBL/GenBank/DDBJ databases">
        <title>Arenimonas daejeonensis sp. nov., isolated from compost.</title>
        <authorList>
            <person name="Jeon C.O."/>
        </authorList>
    </citation>
    <scope>NUCLEOTIDE SEQUENCE [LARGE SCALE GENOMIC DNA]</scope>
    <source>
        <strain evidence="3 4">R29</strain>
    </source>
</reference>
<comment type="caution">
    <text evidence="3">The sequence shown here is derived from an EMBL/GenBank/DDBJ whole genome shotgun (WGS) entry which is preliminary data.</text>
</comment>
<protein>
    <submittedName>
        <fullName evidence="3">Isochorismatase family protein</fullName>
    </submittedName>
</protein>
<dbReference type="Gene3D" id="3.40.50.850">
    <property type="entry name" value="Isochorismatase-like"/>
    <property type="match status" value="1"/>
</dbReference>
<evidence type="ECO:0000313" key="3">
    <source>
        <dbReference type="EMBL" id="TNJ34324.1"/>
    </source>
</evidence>
<dbReference type="PANTHER" id="PTHR43559:SF1">
    <property type="entry name" value="HYDROLASE"/>
    <property type="match status" value="1"/>
</dbReference>
<dbReference type="OrthoDB" id="5786063at2"/>
<keyword evidence="4" id="KW-1185">Reference proteome</keyword>
<accession>A0A5C4RTM7</accession>
<dbReference type="InterPro" id="IPR036380">
    <property type="entry name" value="Isochorismatase-like_sf"/>
</dbReference>
<gene>
    <name evidence="3" type="ORF">E1B00_00580</name>
</gene>
<dbReference type="InterPro" id="IPR053152">
    <property type="entry name" value="Hydrolase_YcaC-like"/>
</dbReference>
<keyword evidence="1" id="KW-0732">Signal</keyword>
<feature type="chain" id="PRO_5022686610" evidence="1">
    <location>
        <begin position="27"/>
        <end position="246"/>
    </location>
</feature>
<dbReference type="InterPro" id="IPR006311">
    <property type="entry name" value="TAT_signal"/>
</dbReference>
<organism evidence="3 4">
    <name type="scientific">Arenimonas terrae</name>
    <dbReference type="NCBI Taxonomy" id="2546226"/>
    <lineage>
        <taxon>Bacteria</taxon>
        <taxon>Pseudomonadati</taxon>
        <taxon>Pseudomonadota</taxon>
        <taxon>Gammaproteobacteria</taxon>
        <taxon>Lysobacterales</taxon>
        <taxon>Lysobacteraceae</taxon>
        <taxon>Arenimonas</taxon>
    </lineage>
</organism>
<dbReference type="PROSITE" id="PS51318">
    <property type="entry name" value="TAT"/>
    <property type="match status" value="1"/>
</dbReference>
<dbReference type="InterPro" id="IPR000868">
    <property type="entry name" value="Isochorismatase-like_dom"/>
</dbReference>